<evidence type="ECO:0000256" key="5">
    <source>
        <dbReference type="ARBA" id="ARBA00023163"/>
    </source>
</evidence>
<keyword evidence="5" id="KW-0804">Transcription</keyword>
<keyword evidence="8" id="KW-1185">Reference proteome</keyword>
<dbReference type="GO" id="GO:0003677">
    <property type="term" value="F:DNA binding"/>
    <property type="evidence" value="ECO:0007669"/>
    <property type="project" value="UniProtKB-KW"/>
</dbReference>
<dbReference type="PANTHER" id="PTHR46577:SF2">
    <property type="entry name" value="TRANSCRIPTIONAL REGULATORY PROTEIN"/>
    <property type="match status" value="1"/>
</dbReference>
<proteinExistence type="inferred from homology"/>
<keyword evidence="4" id="KW-0238">DNA-binding</keyword>
<evidence type="ECO:0000313" key="7">
    <source>
        <dbReference type="EMBL" id="MVT40169.1"/>
    </source>
</evidence>
<dbReference type="InterPro" id="IPR015421">
    <property type="entry name" value="PyrdxlP-dep_Trfase_major"/>
</dbReference>
<dbReference type="OrthoDB" id="594134at2"/>
<keyword evidence="2" id="KW-0663">Pyridoxal phosphate</keyword>
<comment type="similarity">
    <text evidence="1">In the C-terminal section; belongs to the class-I pyridoxal-phosphate-dependent aminotransferase family.</text>
</comment>
<evidence type="ECO:0000256" key="4">
    <source>
        <dbReference type="ARBA" id="ARBA00023125"/>
    </source>
</evidence>
<dbReference type="EMBL" id="WRXO01000001">
    <property type="protein sequence ID" value="MVT40169.1"/>
    <property type="molecule type" value="Genomic_DNA"/>
</dbReference>
<evidence type="ECO:0000256" key="3">
    <source>
        <dbReference type="ARBA" id="ARBA00023015"/>
    </source>
</evidence>
<dbReference type="PANTHER" id="PTHR46577">
    <property type="entry name" value="HTH-TYPE TRANSCRIPTIONAL REGULATORY PROTEIN GABR"/>
    <property type="match status" value="1"/>
</dbReference>
<dbReference type="PROSITE" id="PS50949">
    <property type="entry name" value="HTH_GNTR"/>
    <property type="match status" value="1"/>
</dbReference>
<dbReference type="Gene3D" id="3.40.640.10">
    <property type="entry name" value="Type I PLP-dependent aspartate aminotransferase-like (Major domain)"/>
    <property type="match status" value="1"/>
</dbReference>
<dbReference type="GO" id="GO:0003700">
    <property type="term" value="F:DNA-binding transcription factor activity"/>
    <property type="evidence" value="ECO:0007669"/>
    <property type="project" value="InterPro"/>
</dbReference>
<dbReference type="SMART" id="SM00345">
    <property type="entry name" value="HTH_GNTR"/>
    <property type="match status" value="1"/>
</dbReference>
<comment type="caution">
    <text evidence="7">The sequence shown here is derived from an EMBL/GenBank/DDBJ whole genome shotgun (WGS) entry which is preliminary data.</text>
</comment>
<dbReference type="InterPro" id="IPR000524">
    <property type="entry name" value="Tscrpt_reg_HTH_GntR"/>
</dbReference>
<dbReference type="InterPro" id="IPR036390">
    <property type="entry name" value="WH_DNA-bd_sf"/>
</dbReference>
<protein>
    <submittedName>
        <fullName evidence="7">GntR family transcriptional regulator</fullName>
    </submittedName>
</protein>
<organism evidence="7 8">
    <name type="scientific">Chitinophaga oryziterrae</name>
    <dbReference type="NCBI Taxonomy" id="1031224"/>
    <lineage>
        <taxon>Bacteria</taxon>
        <taxon>Pseudomonadati</taxon>
        <taxon>Bacteroidota</taxon>
        <taxon>Chitinophagia</taxon>
        <taxon>Chitinophagales</taxon>
        <taxon>Chitinophagaceae</taxon>
        <taxon>Chitinophaga</taxon>
    </lineage>
</organism>
<keyword evidence="3" id="KW-0805">Transcription regulation</keyword>
<dbReference type="AlphaFoldDB" id="A0A6N8J7G5"/>
<evidence type="ECO:0000256" key="2">
    <source>
        <dbReference type="ARBA" id="ARBA00022898"/>
    </source>
</evidence>
<dbReference type="Gene3D" id="1.10.10.10">
    <property type="entry name" value="Winged helix-like DNA-binding domain superfamily/Winged helix DNA-binding domain"/>
    <property type="match status" value="1"/>
</dbReference>
<sequence>MKSFRHAHLQLSFNSREPIYQQIKTYIINEIQRGRLLPGVLLPGTRILAQQLKVNRNTIITVYEQLTAQGWLSSQYKSGTRVSDTMPSGKQLERPALINIDFPVFDFKITHPHTRGDFEITFDDGLPDIKLIPVTDITRECRRLLQQYSTQQLYQFSTERGNEQLLAEINVILNNDRGLALTTANICVTHGHQDAIYLTARTLLRQGDHVAVEYPGYQPAWNAFTIAGAQLHHIPVDRSGISIEHLEALCRKQALKALYITPHHQYPTTVTLSQERRKQLLALSELYHFMIIEDDYDHEYHFSKERILPLAGMQQAGNVIYIGTLCNEFPLSFVCGSAAFIHSLAAYYSVTHQQEHNILELAIANMLASGDIRRHQQYSRNIYQQKMELAASVIPFTKPSGGLAIWLELPSAATPAGILQKIQAGGLNIVDPARYYDASHYDTMGIRVGYASLEEREIVNGLEKLGKILR</sequence>
<evidence type="ECO:0000259" key="6">
    <source>
        <dbReference type="PROSITE" id="PS50949"/>
    </source>
</evidence>
<dbReference type="SUPFAM" id="SSF53383">
    <property type="entry name" value="PLP-dependent transferases"/>
    <property type="match status" value="1"/>
</dbReference>
<dbReference type="Proteomes" id="UP000468388">
    <property type="component" value="Unassembled WGS sequence"/>
</dbReference>
<dbReference type="InterPro" id="IPR051446">
    <property type="entry name" value="HTH_trans_reg/aminotransferase"/>
</dbReference>
<dbReference type="InterPro" id="IPR015424">
    <property type="entry name" value="PyrdxlP-dep_Trfase"/>
</dbReference>
<dbReference type="Pfam" id="PF00392">
    <property type="entry name" value="GntR"/>
    <property type="match status" value="1"/>
</dbReference>
<evidence type="ECO:0000313" key="8">
    <source>
        <dbReference type="Proteomes" id="UP000468388"/>
    </source>
</evidence>
<dbReference type="CDD" id="cd00609">
    <property type="entry name" value="AAT_like"/>
    <property type="match status" value="1"/>
</dbReference>
<dbReference type="SUPFAM" id="SSF46785">
    <property type="entry name" value="Winged helix' DNA-binding domain"/>
    <property type="match status" value="1"/>
</dbReference>
<dbReference type="RefSeq" id="WP_157298796.1">
    <property type="nucleotide sequence ID" value="NZ_BAAAZB010000005.1"/>
</dbReference>
<evidence type="ECO:0000256" key="1">
    <source>
        <dbReference type="ARBA" id="ARBA00005384"/>
    </source>
</evidence>
<accession>A0A6N8J7G5</accession>
<feature type="domain" description="HTH gntR-type" evidence="6">
    <location>
        <begin position="17"/>
        <end position="85"/>
    </location>
</feature>
<reference evidence="7 8" key="1">
    <citation type="submission" date="2019-12" db="EMBL/GenBank/DDBJ databases">
        <title>The draft genomic sequence of strain Chitinophaga oryziterrae JCM 16595.</title>
        <authorList>
            <person name="Zhang X."/>
        </authorList>
    </citation>
    <scope>NUCLEOTIDE SEQUENCE [LARGE SCALE GENOMIC DNA]</scope>
    <source>
        <strain evidence="7 8">JCM 16595</strain>
    </source>
</reference>
<name>A0A6N8J7G5_9BACT</name>
<dbReference type="InterPro" id="IPR036388">
    <property type="entry name" value="WH-like_DNA-bd_sf"/>
</dbReference>
<gene>
    <name evidence="7" type="ORF">GO495_06215</name>
</gene>
<dbReference type="CDD" id="cd07377">
    <property type="entry name" value="WHTH_GntR"/>
    <property type="match status" value="1"/>
</dbReference>